<feature type="chain" id="PRO_5038960932" description="DUF4352 domain-containing protein" evidence="2">
    <location>
        <begin position="26"/>
        <end position="379"/>
    </location>
</feature>
<dbReference type="EMBL" id="BJCC01000038">
    <property type="protein sequence ID" value="GCF95770.1"/>
    <property type="molecule type" value="Genomic_DNA"/>
</dbReference>
<protein>
    <recommendedName>
        <fullName evidence="3">DUF4352 domain-containing protein</fullName>
    </recommendedName>
</protein>
<reference evidence="5" key="1">
    <citation type="submission" date="2019-02" db="EMBL/GenBank/DDBJ databases">
        <title>Draft genome sequence of Enterococcus sp. Gos25-1.</title>
        <authorList>
            <person name="Tanaka N."/>
            <person name="Shiwa Y."/>
            <person name="Fujita N."/>
        </authorList>
    </citation>
    <scope>NUCLEOTIDE SEQUENCE [LARGE SCALE GENOMIC DNA]</scope>
    <source>
        <strain evidence="5">Gos25-1</strain>
    </source>
</reference>
<keyword evidence="5" id="KW-1185">Reference proteome</keyword>
<dbReference type="InterPro" id="IPR029051">
    <property type="entry name" value="DUF4352"/>
</dbReference>
<evidence type="ECO:0000313" key="4">
    <source>
        <dbReference type="EMBL" id="GCF95770.1"/>
    </source>
</evidence>
<name>A0A4P5PCE7_9ENTE</name>
<dbReference type="PROSITE" id="PS51257">
    <property type="entry name" value="PROKAR_LIPOPROTEIN"/>
    <property type="match status" value="1"/>
</dbReference>
<dbReference type="OrthoDB" id="2148879at2"/>
<feature type="domain" description="DUF4352" evidence="3">
    <location>
        <begin position="61"/>
        <end position="151"/>
    </location>
</feature>
<dbReference type="Pfam" id="PF11611">
    <property type="entry name" value="DUF4352"/>
    <property type="match status" value="1"/>
</dbReference>
<evidence type="ECO:0000313" key="5">
    <source>
        <dbReference type="Proteomes" id="UP000290567"/>
    </source>
</evidence>
<organism evidence="4 5">
    <name type="scientific">Enterococcus florum</name>
    <dbReference type="NCBI Taxonomy" id="2480627"/>
    <lineage>
        <taxon>Bacteria</taxon>
        <taxon>Bacillati</taxon>
        <taxon>Bacillota</taxon>
        <taxon>Bacilli</taxon>
        <taxon>Lactobacillales</taxon>
        <taxon>Enterococcaceae</taxon>
        <taxon>Enterococcus</taxon>
    </lineage>
</organism>
<dbReference type="InterPro" id="IPR029050">
    <property type="entry name" value="Immunoprotect_excell_Ig-like"/>
</dbReference>
<proteinExistence type="predicted"/>
<comment type="caution">
    <text evidence="4">The sequence shown here is derived from an EMBL/GenBank/DDBJ whole genome shotgun (WGS) entry which is preliminary data.</text>
</comment>
<dbReference type="RefSeq" id="WP_146624141.1">
    <property type="nucleotide sequence ID" value="NZ_BJCC01000038.1"/>
</dbReference>
<feature type="signal peptide" evidence="2">
    <location>
        <begin position="1"/>
        <end position="25"/>
    </location>
</feature>
<evidence type="ECO:0000259" key="3">
    <source>
        <dbReference type="Pfam" id="PF11611"/>
    </source>
</evidence>
<dbReference type="AlphaFoldDB" id="A0A4P5PCE7"/>
<gene>
    <name evidence="4" type="ORF">NRIC_36610</name>
</gene>
<evidence type="ECO:0000256" key="2">
    <source>
        <dbReference type="SAM" id="SignalP"/>
    </source>
</evidence>
<dbReference type="Proteomes" id="UP000290567">
    <property type="component" value="Unassembled WGS sequence"/>
</dbReference>
<dbReference type="Gene3D" id="2.60.40.1240">
    <property type="match status" value="1"/>
</dbReference>
<sequence length="379" mass="43447">MKKWKVFVRFAVLSSALLMVSGCSGGNTKKAAEKKSTAAESSKVELSVEGGTYIIPDGEKVEDSSGFLALDIKVKNKSDDKLDISPEDFALYDEEGNKVSSERVYDSNDKFKVMSYESVSQDKSFTAPLVFEVDKEAEYELHYKPTYYSEDEKDEGIELKLNAKKYSDETKEVEALVEQYISTVFYGDEEKKEDTEKDEEKKDEKEPKVELANDLEKEKQEFKEGSIELLKEDFSRYEPSSAEVEKVITEIQTTNREKAKVTYAFKEFFPETATIYVRPEVILLEKVDTEAIMETFVEENKGKYSDYSSVYRDAEKYLLQELPTKIKEAAIATESNMDGEGYQVKLEKKDGKWEVHSENESRNYDFNSMRSTFRGGLDD</sequence>
<keyword evidence="1 2" id="KW-0732">Signal</keyword>
<evidence type="ECO:0000256" key="1">
    <source>
        <dbReference type="ARBA" id="ARBA00022729"/>
    </source>
</evidence>
<accession>A0A4P5PCE7</accession>